<dbReference type="PANTHER" id="PTHR11069:SF23">
    <property type="entry name" value="LYSOSOMAL ACID GLUCOSYLCERAMIDASE"/>
    <property type="match status" value="1"/>
</dbReference>
<dbReference type="GO" id="GO:0004348">
    <property type="term" value="F:glucosylceramidase activity"/>
    <property type="evidence" value="ECO:0007669"/>
    <property type="project" value="InterPro"/>
</dbReference>
<name>K1T703_9ZZZZ</name>
<dbReference type="EC" id="3.2.1.-" evidence="6"/>
<dbReference type="AlphaFoldDB" id="K1T703"/>
<dbReference type="Pfam" id="PF17189">
    <property type="entry name" value="Glyco_hydro_30C"/>
    <property type="match status" value="1"/>
</dbReference>
<dbReference type="GO" id="GO:0016020">
    <property type="term" value="C:membrane"/>
    <property type="evidence" value="ECO:0007669"/>
    <property type="project" value="GOC"/>
</dbReference>
<comment type="caution">
    <text evidence="6">The sequence shown here is derived from an EMBL/GenBank/DDBJ whole genome shotgun (WGS) entry which is preliminary data.</text>
</comment>
<dbReference type="Gene3D" id="3.20.20.80">
    <property type="entry name" value="Glycosidases"/>
    <property type="match status" value="1"/>
</dbReference>
<dbReference type="InterPro" id="IPR033452">
    <property type="entry name" value="GH30_C"/>
</dbReference>
<comment type="similarity">
    <text evidence="1">Belongs to the glycosyl hydrolase 30 family.</text>
</comment>
<dbReference type="EMBL" id="AJWZ01005606">
    <property type="protein sequence ID" value="EKC62115.1"/>
    <property type="molecule type" value="Genomic_DNA"/>
</dbReference>
<evidence type="ECO:0000256" key="2">
    <source>
        <dbReference type="ARBA" id="ARBA00022729"/>
    </source>
</evidence>
<dbReference type="SUPFAM" id="SSF51445">
    <property type="entry name" value="(Trans)glycosidases"/>
    <property type="match status" value="1"/>
</dbReference>
<feature type="domain" description="Glycosyl hydrolase family 30 TIM-barrel" evidence="4">
    <location>
        <begin position="16"/>
        <end position="144"/>
    </location>
</feature>
<feature type="domain" description="Glycosyl hydrolase family 30 beta sandwich" evidence="5">
    <location>
        <begin position="147"/>
        <end position="208"/>
    </location>
</feature>
<dbReference type="PANTHER" id="PTHR11069">
    <property type="entry name" value="GLUCOSYLCERAMIDASE"/>
    <property type="match status" value="1"/>
</dbReference>
<accession>K1T703</accession>
<keyword evidence="2" id="KW-0732">Signal</keyword>
<evidence type="ECO:0000259" key="5">
    <source>
        <dbReference type="Pfam" id="PF17189"/>
    </source>
</evidence>
<evidence type="ECO:0000256" key="3">
    <source>
        <dbReference type="ARBA" id="ARBA00022801"/>
    </source>
</evidence>
<proteinExistence type="inferred from homology"/>
<gene>
    <name evidence="6" type="ORF">OBE_08135</name>
</gene>
<keyword evidence="6" id="KW-0326">Glycosidase</keyword>
<protein>
    <submittedName>
        <fullName evidence="6">Glycoside hydrolase, family 30</fullName>
        <ecNumber evidence="6">3.2.1.-</ecNumber>
    </submittedName>
</protein>
<reference evidence="6" key="1">
    <citation type="journal article" date="2013" name="Environ. Microbiol.">
        <title>Microbiota from the distal guts of lean and obese adolescents exhibit partial functional redundancy besides clear differences in community structure.</title>
        <authorList>
            <person name="Ferrer M."/>
            <person name="Ruiz A."/>
            <person name="Lanza F."/>
            <person name="Haange S.B."/>
            <person name="Oberbach A."/>
            <person name="Till H."/>
            <person name="Bargiela R."/>
            <person name="Campoy C."/>
            <person name="Segura M.T."/>
            <person name="Richter M."/>
            <person name="von Bergen M."/>
            <person name="Seifert J."/>
            <person name="Suarez A."/>
        </authorList>
    </citation>
    <scope>NUCLEOTIDE SEQUENCE</scope>
</reference>
<dbReference type="GO" id="GO:0006680">
    <property type="term" value="P:glucosylceramide catabolic process"/>
    <property type="evidence" value="ECO:0007669"/>
    <property type="project" value="TreeGrafter"/>
</dbReference>
<dbReference type="InterPro" id="IPR033453">
    <property type="entry name" value="Glyco_hydro_30_TIM-barrel"/>
</dbReference>
<evidence type="ECO:0000259" key="4">
    <source>
        <dbReference type="Pfam" id="PF02055"/>
    </source>
</evidence>
<evidence type="ECO:0000313" key="6">
    <source>
        <dbReference type="EMBL" id="EKC62115.1"/>
    </source>
</evidence>
<dbReference type="Pfam" id="PF02055">
    <property type="entry name" value="Glyco_hydro_30"/>
    <property type="match status" value="1"/>
</dbReference>
<evidence type="ECO:0000256" key="1">
    <source>
        <dbReference type="ARBA" id="ARBA00005382"/>
    </source>
</evidence>
<keyword evidence="3 6" id="KW-0378">Hydrolase</keyword>
<dbReference type="InterPro" id="IPR001139">
    <property type="entry name" value="Glyco_hydro_30"/>
</dbReference>
<dbReference type="InterPro" id="IPR017853">
    <property type="entry name" value="GH"/>
</dbReference>
<feature type="non-terminal residue" evidence="6">
    <location>
        <position position="1"/>
    </location>
</feature>
<sequence>RDLMFRRLNESMAYPGAREKVWGAAFHWYVSDKSEILTMVHEKFPEKHLLFTEGCVELVNNSGGTSSKAGIGAWKHGEIYGRNIIKDFNNYNEAWIDWNLLLNEIGGPNYVGNYCEAPVMYDRNTKEIMYNSSYYYIGHFSRYIEPGAVRICCRNDVDKGLYSVSFKNPNGDIVTVVQNELNRKQRLALVVDGQGTNTEIPAHSITTFITKNSQE</sequence>
<organism evidence="6">
    <name type="scientific">human gut metagenome</name>
    <dbReference type="NCBI Taxonomy" id="408170"/>
    <lineage>
        <taxon>unclassified sequences</taxon>
        <taxon>metagenomes</taxon>
        <taxon>organismal metagenomes</taxon>
    </lineage>
</organism>